<dbReference type="EMBL" id="HACG01032419">
    <property type="protein sequence ID" value="CEK79284.1"/>
    <property type="molecule type" value="Transcribed_RNA"/>
</dbReference>
<reference evidence="3" key="1">
    <citation type="submission" date="2014-12" db="EMBL/GenBank/DDBJ databases">
        <title>Insight into the proteome of Arion vulgaris.</title>
        <authorList>
            <person name="Aradska J."/>
            <person name="Bulat T."/>
            <person name="Smidak R."/>
            <person name="Sarate P."/>
            <person name="Gangsoo J."/>
            <person name="Sialana F."/>
            <person name="Bilban M."/>
            <person name="Lubec G."/>
        </authorList>
    </citation>
    <scope>NUCLEOTIDE SEQUENCE</scope>
    <source>
        <tissue evidence="3">Skin</tissue>
    </source>
</reference>
<sequence>MPSSTSAREVEAVRRVKMELHSLQTHAALRRHKTSDTIKDLISFVNSKMKSDLLIYPDKINPFKPKKECTVL</sequence>
<dbReference type="SUPFAM" id="SSF48670">
    <property type="entry name" value="Transducin (heterotrimeric G protein), gamma chain"/>
    <property type="match status" value="1"/>
</dbReference>
<name>A0A0B7AH77_9EUPU</name>
<dbReference type="Gene3D" id="4.10.260.10">
    <property type="entry name" value="Transducin (heterotrimeric G protein), gamma chain"/>
    <property type="match status" value="1"/>
</dbReference>
<organism evidence="3">
    <name type="scientific">Arion vulgaris</name>
    <dbReference type="NCBI Taxonomy" id="1028688"/>
    <lineage>
        <taxon>Eukaryota</taxon>
        <taxon>Metazoa</taxon>
        <taxon>Spiralia</taxon>
        <taxon>Lophotrochozoa</taxon>
        <taxon>Mollusca</taxon>
        <taxon>Gastropoda</taxon>
        <taxon>Heterobranchia</taxon>
        <taxon>Euthyneura</taxon>
        <taxon>Panpulmonata</taxon>
        <taxon>Eupulmonata</taxon>
        <taxon>Stylommatophora</taxon>
        <taxon>Helicina</taxon>
        <taxon>Arionoidea</taxon>
        <taxon>Arionidae</taxon>
        <taxon>Arion</taxon>
    </lineage>
</organism>
<dbReference type="Pfam" id="PF00631">
    <property type="entry name" value="G-gamma"/>
    <property type="match status" value="1"/>
</dbReference>
<dbReference type="SMART" id="SM01224">
    <property type="entry name" value="G_gamma"/>
    <property type="match status" value="1"/>
</dbReference>
<dbReference type="InterPro" id="IPR015898">
    <property type="entry name" value="G-protein_gamma-like_dom"/>
</dbReference>
<dbReference type="InterPro" id="IPR036284">
    <property type="entry name" value="GGL_sf"/>
</dbReference>
<evidence type="ECO:0000259" key="1">
    <source>
        <dbReference type="PROSITE" id="PS50058"/>
    </source>
</evidence>
<dbReference type="EMBL" id="HACG01032420">
    <property type="protein sequence ID" value="CEK79285.1"/>
    <property type="molecule type" value="Transcribed_RNA"/>
</dbReference>
<evidence type="ECO:0000313" key="2">
    <source>
        <dbReference type="EMBL" id="CEK79284.1"/>
    </source>
</evidence>
<protein>
    <recommendedName>
        <fullName evidence="1">G protein gamma domain-containing protein</fullName>
    </recommendedName>
</protein>
<dbReference type="GO" id="GO:0007186">
    <property type="term" value="P:G protein-coupled receptor signaling pathway"/>
    <property type="evidence" value="ECO:0007669"/>
    <property type="project" value="InterPro"/>
</dbReference>
<feature type="domain" description="G protein gamma" evidence="1">
    <location>
        <begin position="3"/>
        <end position="72"/>
    </location>
</feature>
<accession>A0A0B7AH77</accession>
<evidence type="ECO:0000313" key="3">
    <source>
        <dbReference type="EMBL" id="CEK79285.1"/>
    </source>
</evidence>
<dbReference type="AlphaFoldDB" id="A0A0B7AH77"/>
<gene>
    <name evidence="3" type="primary">ORF114645</name>
    <name evidence="2" type="synonym">ORF114641</name>
</gene>
<proteinExistence type="predicted"/>
<dbReference type="PROSITE" id="PS50058">
    <property type="entry name" value="G_PROTEIN_GAMMA"/>
    <property type="match status" value="1"/>
</dbReference>